<evidence type="ECO:0000313" key="1">
    <source>
        <dbReference type="EMBL" id="KAA2371307.1"/>
    </source>
</evidence>
<sequence length="132" mass="14835">MNNNPQGILSSDRVGTRNNILQPHDIAIGHFGKKQFPKRSDKWALPFGAKVIVWPKGESAFMGTVSDVEAFNKKHPKKAGPGDWIDIWDPEKSRRNITTKGVIIIEVPYCEPCPSSFSELTMDMIPDRSHYA</sequence>
<proteinExistence type="predicted"/>
<dbReference type="AlphaFoldDB" id="A0A5B3GCW3"/>
<protein>
    <submittedName>
        <fullName evidence="1">Uncharacterized protein</fullName>
    </submittedName>
</protein>
<comment type="caution">
    <text evidence="1">The sequence shown here is derived from an EMBL/GenBank/DDBJ whole genome shotgun (WGS) entry which is preliminary data.</text>
</comment>
<dbReference type="Proteomes" id="UP000322658">
    <property type="component" value="Unassembled WGS sequence"/>
</dbReference>
<reference evidence="1 2" key="1">
    <citation type="journal article" date="2019" name="Nat. Med.">
        <title>A library of human gut bacterial isolates paired with longitudinal multiomics data enables mechanistic microbiome research.</title>
        <authorList>
            <person name="Poyet M."/>
            <person name="Groussin M."/>
            <person name="Gibbons S.M."/>
            <person name="Avila-Pacheco J."/>
            <person name="Jiang X."/>
            <person name="Kearney S.M."/>
            <person name="Perrotta A.R."/>
            <person name="Berdy B."/>
            <person name="Zhao S."/>
            <person name="Lieberman T.D."/>
            <person name="Swanson P.K."/>
            <person name="Smith M."/>
            <person name="Roesemann S."/>
            <person name="Alexander J.E."/>
            <person name="Rich S.A."/>
            <person name="Livny J."/>
            <person name="Vlamakis H."/>
            <person name="Clish C."/>
            <person name="Bullock K."/>
            <person name="Deik A."/>
            <person name="Scott J."/>
            <person name="Pierce K.A."/>
            <person name="Xavier R.J."/>
            <person name="Alm E.J."/>
        </authorList>
    </citation>
    <scope>NUCLEOTIDE SEQUENCE [LARGE SCALE GENOMIC DNA]</scope>
    <source>
        <strain evidence="1 2">BIOML-A1</strain>
    </source>
</reference>
<gene>
    <name evidence="1" type="ORF">F2Y07_14355</name>
</gene>
<evidence type="ECO:0000313" key="2">
    <source>
        <dbReference type="Proteomes" id="UP000322658"/>
    </source>
</evidence>
<name>A0A5B3GCW3_9BACT</name>
<dbReference type="RefSeq" id="WP_130084525.1">
    <property type="nucleotide sequence ID" value="NZ_VVXJ01000069.1"/>
</dbReference>
<organism evidence="1 2">
    <name type="scientific">Alistipes shahii</name>
    <dbReference type="NCBI Taxonomy" id="328814"/>
    <lineage>
        <taxon>Bacteria</taxon>
        <taxon>Pseudomonadati</taxon>
        <taxon>Bacteroidota</taxon>
        <taxon>Bacteroidia</taxon>
        <taxon>Bacteroidales</taxon>
        <taxon>Rikenellaceae</taxon>
        <taxon>Alistipes</taxon>
    </lineage>
</organism>
<accession>A0A5B3GCW3</accession>
<dbReference type="EMBL" id="VVXJ01000069">
    <property type="protein sequence ID" value="KAA2371307.1"/>
    <property type="molecule type" value="Genomic_DNA"/>
</dbReference>